<evidence type="ECO:0000313" key="2">
    <source>
        <dbReference type="EMBL" id="CAG5119952.1"/>
    </source>
</evidence>
<organism evidence="2 3">
    <name type="scientific">Candidula unifasciata</name>
    <dbReference type="NCBI Taxonomy" id="100452"/>
    <lineage>
        <taxon>Eukaryota</taxon>
        <taxon>Metazoa</taxon>
        <taxon>Spiralia</taxon>
        <taxon>Lophotrochozoa</taxon>
        <taxon>Mollusca</taxon>
        <taxon>Gastropoda</taxon>
        <taxon>Heterobranchia</taxon>
        <taxon>Euthyneura</taxon>
        <taxon>Panpulmonata</taxon>
        <taxon>Eupulmonata</taxon>
        <taxon>Stylommatophora</taxon>
        <taxon>Helicina</taxon>
        <taxon>Helicoidea</taxon>
        <taxon>Geomitridae</taxon>
        <taxon>Candidula</taxon>
    </lineage>
</organism>
<comment type="caution">
    <text evidence="2">The sequence shown here is derived from an EMBL/GenBank/DDBJ whole genome shotgun (WGS) entry which is preliminary data.</text>
</comment>
<feature type="region of interest" description="Disordered" evidence="1">
    <location>
        <begin position="1"/>
        <end position="27"/>
    </location>
</feature>
<protein>
    <submittedName>
        <fullName evidence="2">Uncharacterized protein</fullName>
    </submittedName>
</protein>
<reference evidence="2" key="1">
    <citation type="submission" date="2021-04" db="EMBL/GenBank/DDBJ databases">
        <authorList>
            <consortium name="Molecular Ecology Group"/>
        </authorList>
    </citation>
    <scope>NUCLEOTIDE SEQUENCE</scope>
</reference>
<dbReference type="EMBL" id="CAJHNH020000802">
    <property type="protein sequence ID" value="CAG5119952.1"/>
    <property type="molecule type" value="Genomic_DNA"/>
</dbReference>
<evidence type="ECO:0000313" key="3">
    <source>
        <dbReference type="Proteomes" id="UP000678393"/>
    </source>
</evidence>
<dbReference type="AlphaFoldDB" id="A0A8S3YWK7"/>
<evidence type="ECO:0000256" key="1">
    <source>
        <dbReference type="SAM" id="MobiDB-lite"/>
    </source>
</evidence>
<feature type="non-terminal residue" evidence="2">
    <location>
        <position position="49"/>
    </location>
</feature>
<dbReference type="Proteomes" id="UP000678393">
    <property type="component" value="Unassembled WGS sequence"/>
</dbReference>
<proteinExistence type="predicted"/>
<name>A0A8S3YWK7_9EUPU</name>
<sequence>IPERASSLRHSSTLAIPETKPSHTSYTFTEEDAISTVSGSVAEYGSDIN</sequence>
<keyword evidence="3" id="KW-1185">Reference proteome</keyword>
<gene>
    <name evidence="2" type="ORF">CUNI_LOCUS5510</name>
</gene>
<accession>A0A8S3YWK7</accession>